<dbReference type="AlphaFoldDB" id="A0ABD0K316"/>
<dbReference type="Proteomes" id="UP001519460">
    <property type="component" value="Unassembled WGS sequence"/>
</dbReference>
<feature type="non-terminal residue" evidence="2">
    <location>
        <position position="55"/>
    </location>
</feature>
<comment type="caution">
    <text evidence="2">The sequence shown here is derived from an EMBL/GenBank/DDBJ whole genome shotgun (WGS) entry which is preliminary data.</text>
</comment>
<sequence length="55" mass="6410">RETERPRHRRLRRVIAVGSLTSRQRWTDSSSHVRPTPEHLSTLKSTLHSSRSGHL</sequence>
<reference evidence="2 3" key="1">
    <citation type="journal article" date="2023" name="Sci. Data">
        <title>Genome assembly of the Korean intertidal mud-creeper Batillaria attramentaria.</title>
        <authorList>
            <person name="Patra A.K."/>
            <person name="Ho P.T."/>
            <person name="Jun S."/>
            <person name="Lee S.J."/>
            <person name="Kim Y."/>
            <person name="Won Y.J."/>
        </authorList>
    </citation>
    <scope>NUCLEOTIDE SEQUENCE [LARGE SCALE GENOMIC DNA]</scope>
    <source>
        <strain evidence="2">Wonlab-2016</strain>
    </source>
</reference>
<feature type="compositionally biased region" description="Polar residues" evidence="1">
    <location>
        <begin position="22"/>
        <end position="33"/>
    </location>
</feature>
<dbReference type="EMBL" id="JACVVK020000259">
    <property type="protein sequence ID" value="KAK7481629.1"/>
    <property type="molecule type" value="Genomic_DNA"/>
</dbReference>
<accession>A0ABD0K316</accession>
<proteinExistence type="predicted"/>
<gene>
    <name evidence="2" type="ORF">BaRGS_00027145</name>
</gene>
<evidence type="ECO:0000313" key="3">
    <source>
        <dbReference type="Proteomes" id="UP001519460"/>
    </source>
</evidence>
<evidence type="ECO:0000256" key="1">
    <source>
        <dbReference type="SAM" id="MobiDB-lite"/>
    </source>
</evidence>
<organism evidence="2 3">
    <name type="scientific">Batillaria attramentaria</name>
    <dbReference type="NCBI Taxonomy" id="370345"/>
    <lineage>
        <taxon>Eukaryota</taxon>
        <taxon>Metazoa</taxon>
        <taxon>Spiralia</taxon>
        <taxon>Lophotrochozoa</taxon>
        <taxon>Mollusca</taxon>
        <taxon>Gastropoda</taxon>
        <taxon>Caenogastropoda</taxon>
        <taxon>Sorbeoconcha</taxon>
        <taxon>Cerithioidea</taxon>
        <taxon>Batillariidae</taxon>
        <taxon>Batillaria</taxon>
    </lineage>
</organism>
<feature type="non-terminal residue" evidence="2">
    <location>
        <position position="1"/>
    </location>
</feature>
<protein>
    <submittedName>
        <fullName evidence="2">Uncharacterized protein</fullName>
    </submittedName>
</protein>
<evidence type="ECO:0000313" key="2">
    <source>
        <dbReference type="EMBL" id="KAK7481629.1"/>
    </source>
</evidence>
<feature type="compositionally biased region" description="Low complexity" evidence="1">
    <location>
        <begin position="39"/>
        <end position="55"/>
    </location>
</feature>
<keyword evidence="3" id="KW-1185">Reference proteome</keyword>
<name>A0ABD0K316_9CAEN</name>
<feature type="region of interest" description="Disordered" evidence="1">
    <location>
        <begin position="22"/>
        <end position="55"/>
    </location>
</feature>